<evidence type="ECO:0000256" key="8">
    <source>
        <dbReference type="ARBA" id="ARBA00022967"/>
    </source>
</evidence>
<dbReference type="PANTHER" id="PTHR11780">
    <property type="entry name" value="NADH-UBIQUINONE OXIDOREDUCTASE FLAVOPROTEIN 1 NDUFV1"/>
    <property type="match status" value="1"/>
</dbReference>
<dbReference type="GO" id="GO:0008137">
    <property type="term" value="F:NADH dehydrogenase (ubiquinone) activity"/>
    <property type="evidence" value="ECO:0007669"/>
    <property type="project" value="InterPro"/>
</dbReference>
<dbReference type="GO" id="GO:0046872">
    <property type="term" value="F:metal ion binding"/>
    <property type="evidence" value="ECO:0007669"/>
    <property type="project" value="UniProtKB-KW"/>
</dbReference>
<evidence type="ECO:0000256" key="12">
    <source>
        <dbReference type="ARBA" id="ARBA00047712"/>
    </source>
</evidence>
<keyword evidence="15" id="KW-0830">Ubiquinone</keyword>
<comment type="function">
    <text evidence="13">NDH-1 shuttles electrons from NADH, via FMN and iron-sulfur (Fe-S) centers, to quinones in the respiratory chain.</text>
</comment>
<evidence type="ECO:0000256" key="3">
    <source>
        <dbReference type="ARBA" id="ARBA00007523"/>
    </source>
</evidence>
<dbReference type="GO" id="GO:0051287">
    <property type="term" value="F:NAD binding"/>
    <property type="evidence" value="ECO:0007669"/>
    <property type="project" value="UniProtKB-UniRule"/>
</dbReference>
<gene>
    <name evidence="15" type="ordered locus">ELI_06650</name>
</gene>
<dbReference type="GO" id="GO:0051539">
    <property type="term" value="F:4 iron, 4 sulfur cluster binding"/>
    <property type="evidence" value="ECO:0007669"/>
    <property type="project" value="UniProtKB-UniRule"/>
</dbReference>
<dbReference type="FunFam" id="3.10.20.600:FF:000001">
    <property type="entry name" value="NADH dehydrogenase [ubiquinone] flavoprotein 1, mitochondrial"/>
    <property type="match status" value="1"/>
</dbReference>
<reference evidence="16" key="1">
    <citation type="journal article" date="2009" name="J. Bacteriol.">
        <title>Complete genome sequence of Erythrobacter litoralis HTCC2594.</title>
        <authorList>
            <person name="Oh H.M."/>
            <person name="Giovannoni S.J."/>
            <person name="Ferriera S."/>
            <person name="Johnson J."/>
            <person name="Cho J.C."/>
        </authorList>
    </citation>
    <scope>NUCLEOTIDE SEQUENCE [LARGE SCALE GENOMIC DNA]</scope>
    <source>
        <strain evidence="16">HTCC2594</strain>
    </source>
</reference>
<dbReference type="EMBL" id="CP000157">
    <property type="protein sequence ID" value="ABC63422.1"/>
    <property type="molecule type" value="Genomic_DNA"/>
</dbReference>
<keyword evidence="16" id="KW-1185">Reference proteome</keyword>
<dbReference type="InterPro" id="IPR037225">
    <property type="entry name" value="Nuo51_FMN-bd_sf"/>
</dbReference>
<dbReference type="PROSITE" id="PS00645">
    <property type="entry name" value="COMPLEX1_51K_2"/>
    <property type="match status" value="1"/>
</dbReference>
<keyword evidence="10 13" id="KW-0411">Iron-sulfur</keyword>
<dbReference type="GO" id="GO:0010181">
    <property type="term" value="F:FMN binding"/>
    <property type="evidence" value="ECO:0007669"/>
    <property type="project" value="InterPro"/>
</dbReference>
<dbReference type="InterPro" id="IPR019575">
    <property type="entry name" value="Nuop51_4Fe4S-bd"/>
</dbReference>
<dbReference type="InterPro" id="IPR011537">
    <property type="entry name" value="NADH-UbQ_OxRdtase_suF"/>
</dbReference>
<dbReference type="PANTHER" id="PTHR11780:SF10">
    <property type="entry name" value="NADH DEHYDROGENASE [UBIQUINONE] FLAVOPROTEIN 1, MITOCHONDRIAL"/>
    <property type="match status" value="1"/>
</dbReference>
<proteinExistence type="inferred from homology"/>
<evidence type="ECO:0000313" key="16">
    <source>
        <dbReference type="Proteomes" id="UP000008808"/>
    </source>
</evidence>
<sequence length="430" mass="47138">MLADKDRIFTNVYGFQDWGLKAAQARGDWDDTKALIARGEENIIEEIKTSGLRGRGGAGFPTGLKWSFMPKESKDGRPSFLVINADESEPGSCKDREIIRHDPHKLIEGALVAGFAMRARAAYIYIRGEYIREAETLQAAIDEAYDAGLIGKNASGSGFDYDVFLHRGAGAYICGEETAMIESLEGKKGQPRLKPPFPAGAGLYGCPTTVNNVESIAVVPTILRRGGNWFASFGRENNHGTKLFQISGHVEKPCVVEEAMSIPFEELIEKHCGGITGGWDNLLAVIPGGSSVPLVPAEQIRQAPMDFDGLKDVGSGLGTAAVIVMDKSTDIVRAISRISYFYKHESCGQCTPCREGTGWMWRMMERLRTGDAAIEEIDMLQQVTKQVEGHTICALGDAAAWPIQGLIRHFRPELERRIEEHNTKFAEAAE</sequence>
<evidence type="ECO:0000256" key="11">
    <source>
        <dbReference type="ARBA" id="ARBA00023027"/>
    </source>
</evidence>
<dbReference type="Pfam" id="PF10589">
    <property type="entry name" value="NADH_4Fe-4S"/>
    <property type="match status" value="1"/>
</dbReference>
<comment type="catalytic activity">
    <reaction evidence="12 13">
        <text>a quinone + NADH + 5 H(+)(in) = a quinol + NAD(+) + 4 H(+)(out)</text>
        <dbReference type="Rhea" id="RHEA:57888"/>
        <dbReference type="ChEBI" id="CHEBI:15378"/>
        <dbReference type="ChEBI" id="CHEBI:24646"/>
        <dbReference type="ChEBI" id="CHEBI:57540"/>
        <dbReference type="ChEBI" id="CHEBI:57945"/>
        <dbReference type="ChEBI" id="CHEBI:132124"/>
    </reaction>
</comment>
<comment type="cofactor">
    <cofactor evidence="2 13">
        <name>[4Fe-4S] cluster</name>
        <dbReference type="ChEBI" id="CHEBI:49883"/>
    </cofactor>
</comment>
<keyword evidence="6 13" id="KW-0288">FMN</keyword>
<dbReference type="Gene3D" id="3.10.20.600">
    <property type="match status" value="1"/>
</dbReference>
<evidence type="ECO:0000256" key="4">
    <source>
        <dbReference type="ARBA" id="ARBA00022485"/>
    </source>
</evidence>
<keyword evidence="11 13" id="KW-0520">NAD</keyword>
<evidence type="ECO:0000256" key="2">
    <source>
        <dbReference type="ARBA" id="ARBA00001966"/>
    </source>
</evidence>
<dbReference type="GO" id="GO:0048038">
    <property type="term" value="F:quinone binding"/>
    <property type="evidence" value="ECO:0007669"/>
    <property type="project" value="UniProtKB-KW"/>
</dbReference>
<evidence type="ECO:0000256" key="13">
    <source>
        <dbReference type="RuleBase" id="RU364066"/>
    </source>
</evidence>
<keyword evidence="4 13" id="KW-0004">4Fe-4S</keyword>
<comment type="similarity">
    <text evidence="3 13">Belongs to the complex I 51 kDa subunit family.</text>
</comment>
<dbReference type="RefSeq" id="WP_011414258.1">
    <property type="nucleotide sequence ID" value="NC_007722.1"/>
</dbReference>
<dbReference type="InterPro" id="IPR050837">
    <property type="entry name" value="ComplexI_51kDa_subunit"/>
</dbReference>
<protein>
    <recommendedName>
        <fullName evidence="13">NADH-quinone oxidoreductase subunit F</fullName>
        <ecNumber evidence="13">7.1.1.-</ecNumber>
    </recommendedName>
</protein>
<dbReference type="InterPro" id="IPR054765">
    <property type="entry name" value="SLBB_dom"/>
</dbReference>
<dbReference type="NCBIfam" id="NF010120">
    <property type="entry name" value="PRK13596.1"/>
    <property type="match status" value="1"/>
</dbReference>
<dbReference type="SUPFAM" id="SSF142984">
    <property type="entry name" value="Nqo1 middle domain-like"/>
    <property type="match status" value="1"/>
</dbReference>
<keyword evidence="13" id="KW-0874">Quinone</keyword>
<dbReference type="FunFam" id="1.20.1440.230:FF:000001">
    <property type="entry name" value="Mitochondrial NADH dehydrogenase flavoprotein 1"/>
    <property type="match status" value="1"/>
</dbReference>
<dbReference type="SUPFAM" id="SSF142019">
    <property type="entry name" value="Nqo1 FMN-binding domain-like"/>
    <property type="match status" value="1"/>
</dbReference>
<comment type="cofactor">
    <cofactor evidence="1 13">
        <name>FMN</name>
        <dbReference type="ChEBI" id="CHEBI:58210"/>
    </cofactor>
</comment>
<evidence type="ECO:0000313" key="15">
    <source>
        <dbReference type="EMBL" id="ABC63422.1"/>
    </source>
</evidence>
<dbReference type="eggNOG" id="COG1894">
    <property type="taxonomic scope" value="Bacteria"/>
</dbReference>
<evidence type="ECO:0000256" key="5">
    <source>
        <dbReference type="ARBA" id="ARBA00022630"/>
    </source>
</evidence>
<evidence type="ECO:0000256" key="9">
    <source>
        <dbReference type="ARBA" id="ARBA00023004"/>
    </source>
</evidence>
<evidence type="ECO:0000259" key="14">
    <source>
        <dbReference type="SMART" id="SM00928"/>
    </source>
</evidence>
<dbReference type="OrthoDB" id="9761899at2"/>
<dbReference type="SUPFAM" id="SSF140490">
    <property type="entry name" value="Nqo1C-terminal domain-like"/>
    <property type="match status" value="1"/>
</dbReference>
<keyword evidence="7 13" id="KW-0479">Metal-binding</keyword>
<keyword evidence="8" id="KW-1278">Translocase</keyword>
<dbReference type="Pfam" id="PF01512">
    <property type="entry name" value="Complex1_51K"/>
    <property type="match status" value="1"/>
</dbReference>
<accession>Q2NA69</accession>
<organism evidence="15 16">
    <name type="scientific">Erythrobacter litoralis (strain HTCC2594)</name>
    <dbReference type="NCBI Taxonomy" id="314225"/>
    <lineage>
        <taxon>Bacteria</taxon>
        <taxon>Pseudomonadati</taxon>
        <taxon>Pseudomonadota</taxon>
        <taxon>Alphaproteobacteria</taxon>
        <taxon>Sphingomonadales</taxon>
        <taxon>Erythrobacteraceae</taxon>
        <taxon>Erythrobacter/Porphyrobacter group</taxon>
        <taxon>Erythrobacter</taxon>
    </lineage>
</organism>
<keyword evidence="9 13" id="KW-0408">Iron</keyword>
<name>Q2NA69_ERYLH</name>
<dbReference type="EC" id="7.1.1.-" evidence="13"/>
<dbReference type="STRING" id="314225.ELI_06650"/>
<dbReference type="Pfam" id="PF22461">
    <property type="entry name" value="SLBB_2"/>
    <property type="match status" value="1"/>
</dbReference>
<dbReference type="HOGENOM" id="CLU_014881_0_1_5"/>
<dbReference type="PROSITE" id="PS00644">
    <property type="entry name" value="COMPLEX1_51K_1"/>
    <property type="match status" value="1"/>
</dbReference>
<keyword evidence="5 13" id="KW-0285">Flavoprotein</keyword>
<evidence type="ECO:0000256" key="6">
    <source>
        <dbReference type="ARBA" id="ARBA00022643"/>
    </source>
</evidence>
<dbReference type="Gene3D" id="3.40.50.11540">
    <property type="entry name" value="NADH-ubiquinone oxidoreductase 51kDa subunit"/>
    <property type="match status" value="1"/>
</dbReference>
<evidence type="ECO:0000256" key="10">
    <source>
        <dbReference type="ARBA" id="ARBA00023014"/>
    </source>
</evidence>
<feature type="domain" description="NADH-ubiquinone oxidoreductase 51kDa subunit iron-sulphur binding" evidence="14">
    <location>
        <begin position="332"/>
        <end position="377"/>
    </location>
</feature>
<dbReference type="InterPro" id="IPR011538">
    <property type="entry name" value="Nuo51_FMN-bd"/>
</dbReference>
<dbReference type="Proteomes" id="UP000008808">
    <property type="component" value="Chromosome"/>
</dbReference>
<dbReference type="KEGG" id="eli:ELI_06650"/>
<dbReference type="InterPro" id="IPR001949">
    <property type="entry name" value="NADH-UbQ_OxRdtase_51kDa_CS"/>
</dbReference>
<dbReference type="InterPro" id="IPR037207">
    <property type="entry name" value="Nuop51_4Fe4S-bd_sf"/>
</dbReference>
<dbReference type="Gene3D" id="1.20.1440.230">
    <property type="entry name" value="NADH-ubiquinone oxidoreductase 51kDa subunit, iron-sulphur binding domain"/>
    <property type="match status" value="1"/>
</dbReference>
<dbReference type="AlphaFoldDB" id="Q2NA69"/>
<dbReference type="FunFam" id="3.40.50.11540:FF:000001">
    <property type="entry name" value="NADH dehydrogenase [ubiquinone] flavoprotein 1, mitochondrial"/>
    <property type="match status" value="1"/>
</dbReference>
<dbReference type="NCBIfam" id="TIGR01959">
    <property type="entry name" value="nuoF_fam"/>
    <property type="match status" value="1"/>
</dbReference>
<evidence type="ECO:0000256" key="1">
    <source>
        <dbReference type="ARBA" id="ARBA00001917"/>
    </source>
</evidence>
<dbReference type="SMART" id="SM00928">
    <property type="entry name" value="NADH_4Fe-4S"/>
    <property type="match status" value="1"/>
</dbReference>
<evidence type="ECO:0000256" key="7">
    <source>
        <dbReference type="ARBA" id="ARBA00022723"/>
    </source>
</evidence>